<evidence type="ECO:0000256" key="16">
    <source>
        <dbReference type="SAM" id="MobiDB-lite"/>
    </source>
</evidence>
<evidence type="ECO:0000256" key="1">
    <source>
        <dbReference type="ARBA" id="ARBA00004423"/>
    </source>
</evidence>
<dbReference type="GO" id="GO:0004674">
    <property type="term" value="F:protein serine/threonine kinase activity"/>
    <property type="evidence" value="ECO:0007669"/>
    <property type="project" value="UniProtKB-KW"/>
</dbReference>
<dbReference type="Pfam" id="PF00069">
    <property type="entry name" value="Pkinase"/>
    <property type="match status" value="2"/>
</dbReference>
<sequence length="682" mass="75332">MGHCCSKDEPAVDNIEVITSVKHPTPPRAASEAVATPPPPMTSGFSSSFPASPFQSPLPAGARPSPSPASTPGRKFRWPFPPPSPAKPIMAIMRRRGLGKQQPKEGPIPEEGGGEGGEARERVADVAGAGDLGLDKSFGYPNNLAAKYELGKELGRGHFGHTCWAKGKKGELKGQPVAVKIISKAKHLSSSFAIVFLFQTMTTALSIEDVRREVKILKALSGHSNTIKFYDAFEDENNVYVVMELCEGGELLDRILSRGGRYTEEDAKTIVVQILNVVAYCHLQGVVHRDLKPENFLFTSRDEDAPLRIIDFGLSDFVRPEPKLKLNYMGSLNVSSQPALDPLSSYKLGLADCQQLVSLTILFEVYDHDCLKFSLLLQKSKTLSSCTHADEHLNDIVGSAYYVAPEVLRRSYNLEADMWSIGVISYILLCGSRPFWARTESGIFRSVLRSDPNFDDSPWPNVSPEAKDFVQRLLNKDHRKRMTAAQALSHPWLRDLNEAMPLDIFIFKMVKSYICATSFKRAALKALAKAIPEDELVYLRTQFSLLEPKNGSVSLDNFRVALAKHVTDAMKESRVPDILNLMQPLAYKAMGLEEFCAAAISTYQLEALEGWDSIATAAFGFFEQEGNQVISVEELALEMNLGPTAHSVVKDCIRSSDGKLSFLGYTKLLHGVTIRISNARYR</sequence>
<dbReference type="PROSITE" id="PS50011">
    <property type="entry name" value="PROTEIN_KINASE_DOM"/>
    <property type="match status" value="1"/>
</dbReference>
<evidence type="ECO:0000259" key="17">
    <source>
        <dbReference type="PROSITE" id="PS50011"/>
    </source>
</evidence>
<dbReference type="SMART" id="SM00220">
    <property type="entry name" value="S_TKc"/>
    <property type="match status" value="1"/>
</dbReference>
<keyword evidence="7" id="KW-0519">Myristate</keyword>
<evidence type="ECO:0000256" key="13">
    <source>
        <dbReference type="ARBA" id="ARBA00047899"/>
    </source>
</evidence>
<dbReference type="Proteomes" id="UP000326939">
    <property type="component" value="Chromosome 15"/>
</dbReference>
<dbReference type="FunFam" id="3.30.200.20:FF:000101">
    <property type="entry name" value="CDPK-related kinase 1"/>
    <property type="match status" value="1"/>
</dbReference>
<evidence type="ECO:0000313" key="19">
    <source>
        <dbReference type="Proteomes" id="UP000326939"/>
    </source>
</evidence>
<protein>
    <recommendedName>
        <fullName evidence="3">non-specific serine/threonine protein kinase</fullName>
        <ecNumber evidence="3">2.7.11.1</ecNumber>
    </recommendedName>
</protein>
<dbReference type="Gene3D" id="1.10.510.10">
    <property type="entry name" value="Transferase(Phosphotransferase) domain 1"/>
    <property type="match status" value="2"/>
</dbReference>
<dbReference type="GO" id="GO:0005524">
    <property type="term" value="F:ATP binding"/>
    <property type="evidence" value="ECO:0007669"/>
    <property type="project" value="UniProtKB-UniRule"/>
</dbReference>
<feature type="region of interest" description="Disordered" evidence="16">
    <location>
        <begin position="98"/>
        <end position="119"/>
    </location>
</feature>
<feature type="compositionally biased region" description="Low complexity" evidence="16">
    <location>
        <begin position="43"/>
        <end position="72"/>
    </location>
</feature>
<dbReference type="FunFam" id="1.10.510.10:FF:001864">
    <property type="entry name" value="Calcium-dependent protein kinase SK5"/>
    <property type="match status" value="1"/>
</dbReference>
<evidence type="ECO:0000256" key="5">
    <source>
        <dbReference type="ARBA" id="ARBA00022553"/>
    </source>
</evidence>
<keyword evidence="8" id="KW-0677">Repeat</keyword>
<evidence type="ECO:0000256" key="2">
    <source>
        <dbReference type="ARBA" id="ARBA00005354"/>
    </source>
</evidence>
<comment type="catalytic activity">
    <reaction evidence="14">
        <text>L-seryl-[protein] + ATP = O-phospho-L-seryl-[protein] + ADP + H(+)</text>
        <dbReference type="Rhea" id="RHEA:17989"/>
        <dbReference type="Rhea" id="RHEA-COMP:9863"/>
        <dbReference type="Rhea" id="RHEA-COMP:11604"/>
        <dbReference type="ChEBI" id="CHEBI:15378"/>
        <dbReference type="ChEBI" id="CHEBI:29999"/>
        <dbReference type="ChEBI" id="CHEBI:30616"/>
        <dbReference type="ChEBI" id="CHEBI:83421"/>
        <dbReference type="ChEBI" id="CHEBI:456216"/>
        <dbReference type="EC" id="2.7.11.1"/>
    </reaction>
</comment>
<dbReference type="EMBL" id="VDCV01000015">
    <property type="protein sequence ID" value="KAB5524058.1"/>
    <property type="molecule type" value="Genomic_DNA"/>
</dbReference>
<dbReference type="EC" id="2.7.11.1" evidence="3"/>
<comment type="catalytic activity">
    <reaction evidence="13">
        <text>L-threonyl-[protein] + ATP = O-phospho-L-threonyl-[protein] + ADP + H(+)</text>
        <dbReference type="Rhea" id="RHEA:46608"/>
        <dbReference type="Rhea" id="RHEA-COMP:11060"/>
        <dbReference type="Rhea" id="RHEA-COMP:11605"/>
        <dbReference type="ChEBI" id="CHEBI:15378"/>
        <dbReference type="ChEBI" id="CHEBI:30013"/>
        <dbReference type="ChEBI" id="CHEBI:30616"/>
        <dbReference type="ChEBI" id="CHEBI:61977"/>
        <dbReference type="ChEBI" id="CHEBI:456216"/>
        <dbReference type="EC" id="2.7.11.1"/>
    </reaction>
</comment>
<reference evidence="19" key="1">
    <citation type="journal article" date="2019" name="Gigascience">
        <title>De novo genome assembly of the endangered Acer yangbiense, a plant species with extremely small populations endemic to Yunnan Province, China.</title>
        <authorList>
            <person name="Yang J."/>
            <person name="Wariss H.M."/>
            <person name="Tao L."/>
            <person name="Zhang R."/>
            <person name="Yun Q."/>
            <person name="Hollingsworth P."/>
            <person name="Dao Z."/>
            <person name="Luo G."/>
            <person name="Guo H."/>
            <person name="Ma Y."/>
            <person name="Sun W."/>
        </authorList>
    </citation>
    <scope>NUCLEOTIDE SEQUENCE [LARGE SCALE GENOMIC DNA]</scope>
    <source>
        <strain evidence="19">cv. br00</strain>
    </source>
</reference>
<gene>
    <name evidence="18" type="ORF">DKX38_021807</name>
</gene>
<evidence type="ECO:0000256" key="11">
    <source>
        <dbReference type="ARBA" id="ARBA00022840"/>
    </source>
</evidence>
<keyword evidence="10" id="KW-0418">Kinase</keyword>
<keyword evidence="6" id="KW-0808">Transferase</keyword>
<dbReference type="SUPFAM" id="SSF56112">
    <property type="entry name" value="Protein kinase-like (PK-like)"/>
    <property type="match status" value="1"/>
</dbReference>
<evidence type="ECO:0000256" key="8">
    <source>
        <dbReference type="ARBA" id="ARBA00022737"/>
    </source>
</evidence>
<dbReference type="PANTHER" id="PTHR24349">
    <property type="entry name" value="SERINE/THREONINE-PROTEIN KINASE"/>
    <property type="match status" value="1"/>
</dbReference>
<dbReference type="InterPro" id="IPR050205">
    <property type="entry name" value="CDPK_Ser/Thr_kinases"/>
</dbReference>
<evidence type="ECO:0000256" key="10">
    <source>
        <dbReference type="ARBA" id="ARBA00022777"/>
    </source>
</evidence>
<dbReference type="InterPro" id="IPR011992">
    <property type="entry name" value="EF-hand-dom_pair"/>
</dbReference>
<dbReference type="PROSITE" id="PS00108">
    <property type="entry name" value="PROTEIN_KINASE_ST"/>
    <property type="match status" value="1"/>
</dbReference>
<dbReference type="SUPFAM" id="SSF47473">
    <property type="entry name" value="EF-hand"/>
    <property type="match status" value="1"/>
</dbReference>
<dbReference type="PROSITE" id="PS00107">
    <property type="entry name" value="PROTEIN_KINASE_ATP"/>
    <property type="match status" value="1"/>
</dbReference>
<dbReference type="InterPro" id="IPR011009">
    <property type="entry name" value="Kinase-like_dom_sf"/>
</dbReference>
<keyword evidence="4" id="KW-0723">Serine/threonine-protein kinase</keyword>
<comment type="similarity">
    <text evidence="2">Belongs to the protein kinase superfamily. CAMK Ser/Thr protein kinase family. CaMK subfamily.</text>
</comment>
<accession>A0A5N5JY00</accession>
<dbReference type="Gene3D" id="1.10.238.10">
    <property type="entry name" value="EF-hand"/>
    <property type="match status" value="2"/>
</dbReference>
<dbReference type="InterPro" id="IPR008271">
    <property type="entry name" value="Ser/Thr_kinase_AS"/>
</dbReference>
<dbReference type="InterPro" id="IPR000719">
    <property type="entry name" value="Prot_kinase_dom"/>
</dbReference>
<dbReference type="FunFam" id="1.10.238.10:FF:000085">
    <property type="entry name" value="CDPK-related kinase 1"/>
    <property type="match status" value="1"/>
</dbReference>
<dbReference type="AlphaFoldDB" id="A0A5N5JY00"/>
<dbReference type="FunFam" id="1.10.510.10:FF:001294">
    <property type="entry name" value="CDPK-related kinase 3"/>
    <property type="match status" value="1"/>
</dbReference>
<keyword evidence="11 15" id="KW-0067">ATP-binding</keyword>
<organism evidence="18 19">
    <name type="scientific">Salix brachista</name>
    <dbReference type="NCBI Taxonomy" id="2182728"/>
    <lineage>
        <taxon>Eukaryota</taxon>
        <taxon>Viridiplantae</taxon>
        <taxon>Streptophyta</taxon>
        <taxon>Embryophyta</taxon>
        <taxon>Tracheophyta</taxon>
        <taxon>Spermatophyta</taxon>
        <taxon>Magnoliopsida</taxon>
        <taxon>eudicotyledons</taxon>
        <taxon>Gunneridae</taxon>
        <taxon>Pentapetalae</taxon>
        <taxon>rosids</taxon>
        <taxon>fabids</taxon>
        <taxon>Malpighiales</taxon>
        <taxon>Salicaceae</taxon>
        <taxon>Saliceae</taxon>
        <taxon>Salix</taxon>
    </lineage>
</organism>
<keyword evidence="9 15" id="KW-0547">Nucleotide-binding</keyword>
<evidence type="ECO:0000256" key="12">
    <source>
        <dbReference type="ARBA" id="ARBA00023288"/>
    </source>
</evidence>
<evidence type="ECO:0000256" key="14">
    <source>
        <dbReference type="ARBA" id="ARBA00048679"/>
    </source>
</evidence>
<evidence type="ECO:0000256" key="6">
    <source>
        <dbReference type="ARBA" id="ARBA00022679"/>
    </source>
</evidence>
<dbReference type="GO" id="GO:0016020">
    <property type="term" value="C:membrane"/>
    <property type="evidence" value="ECO:0007669"/>
    <property type="project" value="UniProtKB-SubCell"/>
</dbReference>
<feature type="region of interest" description="Disordered" evidence="16">
    <location>
        <begin position="18"/>
        <end position="85"/>
    </location>
</feature>
<evidence type="ECO:0000256" key="7">
    <source>
        <dbReference type="ARBA" id="ARBA00022707"/>
    </source>
</evidence>
<keyword evidence="12" id="KW-0449">Lipoprotein</keyword>
<evidence type="ECO:0000256" key="3">
    <source>
        <dbReference type="ARBA" id="ARBA00012513"/>
    </source>
</evidence>
<evidence type="ECO:0000313" key="18">
    <source>
        <dbReference type="EMBL" id="KAB5524058.1"/>
    </source>
</evidence>
<evidence type="ECO:0000256" key="4">
    <source>
        <dbReference type="ARBA" id="ARBA00022527"/>
    </source>
</evidence>
<comment type="caution">
    <text evidence="18">The sequence shown here is derived from an EMBL/GenBank/DDBJ whole genome shotgun (WGS) entry which is preliminary data.</text>
</comment>
<feature type="binding site" evidence="15">
    <location>
        <position position="180"/>
    </location>
    <ligand>
        <name>ATP</name>
        <dbReference type="ChEBI" id="CHEBI:30616"/>
    </ligand>
</feature>
<keyword evidence="19" id="KW-1185">Reference proteome</keyword>
<dbReference type="InterPro" id="IPR017441">
    <property type="entry name" value="Protein_kinase_ATP_BS"/>
</dbReference>
<dbReference type="CDD" id="cd05117">
    <property type="entry name" value="STKc_CAMK"/>
    <property type="match status" value="1"/>
</dbReference>
<name>A0A5N5JY00_9ROSI</name>
<evidence type="ECO:0000256" key="15">
    <source>
        <dbReference type="PROSITE-ProRule" id="PRU10141"/>
    </source>
</evidence>
<feature type="domain" description="Protein kinase" evidence="17">
    <location>
        <begin position="148"/>
        <end position="493"/>
    </location>
</feature>
<proteinExistence type="inferred from homology"/>
<evidence type="ECO:0000256" key="9">
    <source>
        <dbReference type="ARBA" id="ARBA00022741"/>
    </source>
</evidence>
<keyword evidence="5" id="KW-0597">Phosphoprotein</keyword>
<comment type="subcellular location">
    <subcellularLocation>
        <location evidence="1">Membrane</location>
        <topology evidence="1">Lipid-anchor</topology>
        <orientation evidence="1">Cytoplasmic side</orientation>
    </subcellularLocation>
</comment>